<name>A0A9P8N9J6_ASPFM</name>
<evidence type="ECO:0000313" key="1">
    <source>
        <dbReference type="EMBL" id="KAH1894775.1"/>
    </source>
</evidence>
<protein>
    <submittedName>
        <fullName evidence="1">Uncharacterized protein</fullName>
    </submittedName>
</protein>
<organism evidence="1 2">
    <name type="scientific">Aspergillus fumigatus</name>
    <name type="common">Neosartorya fumigata</name>
    <dbReference type="NCBI Taxonomy" id="746128"/>
    <lineage>
        <taxon>Eukaryota</taxon>
        <taxon>Fungi</taxon>
        <taxon>Dikarya</taxon>
        <taxon>Ascomycota</taxon>
        <taxon>Pezizomycotina</taxon>
        <taxon>Eurotiomycetes</taxon>
        <taxon>Eurotiomycetidae</taxon>
        <taxon>Eurotiales</taxon>
        <taxon>Aspergillaceae</taxon>
        <taxon>Aspergillus</taxon>
        <taxon>Aspergillus subgen. Fumigati</taxon>
    </lineage>
</organism>
<proteinExistence type="predicted"/>
<comment type="caution">
    <text evidence="1">The sequence shown here is derived from an EMBL/GenBank/DDBJ whole genome shotgun (WGS) entry which is preliminary data.</text>
</comment>
<evidence type="ECO:0000313" key="2">
    <source>
        <dbReference type="Proteomes" id="UP000813423"/>
    </source>
</evidence>
<dbReference type="Proteomes" id="UP000813423">
    <property type="component" value="Unassembled WGS sequence"/>
</dbReference>
<reference evidence="1" key="1">
    <citation type="submission" date="2021-08" db="EMBL/GenBank/DDBJ databases">
        <title>Global Aspergillus fumigatus from environmental and clinical sources.</title>
        <authorList>
            <person name="Barber A."/>
            <person name="Sae-Ong T."/>
        </authorList>
    </citation>
    <scope>NUCLEOTIDE SEQUENCE</scope>
    <source>
        <strain evidence="1">NRZ-2016-071</strain>
    </source>
</reference>
<gene>
    <name evidence="1" type="ORF">KXV57_002095</name>
</gene>
<dbReference type="AlphaFoldDB" id="A0A9P8N9J6"/>
<accession>A0A9P8N9J6</accession>
<sequence>MGGEHPFSTTSVARIGKAVAGALRNADATKNRVLYVHDMVLAQRKAELADMVHQIGEKRIEMSLILGLLKAAVFSGKYPSEYKTVDNELLGLGIMGEEELEAMFGGKCN</sequence>
<dbReference type="EMBL" id="JAIBSC010000148">
    <property type="protein sequence ID" value="KAH1894775.1"/>
    <property type="molecule type" value="Genomic_DNA"/>
</dbReference>